<proteinExistence type="predicted"/>
<name>A0ABD3VD48_SINWO</name>
<feature type="domain" description="Mab-21-like HhH/H2TH-like" evidence="1">
    <location>
        <begin position="251"/>
        <end position="345"/>
    </location>
</feature>
<evidence type="ECO:0000313" key="3">
    <source>
        <dbReference type="Proteomes" id="UP001634394"/>
    </source>
</evidence>
<dbReference type="SMART" id="SM01265">
    <property type="entry name" value="Mab-21"/>
    <property type="match status" value="1"/>
</dbReference>
<dbReference type="PANTHER" id="PTHR10656">
    <property type="entry name" value="CELL FATE DETERMINING PROTEIN MAB21-RELATED"/>
    <property type="match status" value="1"/>
</dbReference>
<dbReference type="InterPro" id="IPR046906">
    <property type="entry name" value="Mab-21_HhH/H2TH-like"/>
</dbReference>
<evidence type="ECO:0000259" key="1">
    <source>
        <dbReference type="Pfam" id="PF20266"/>
    </source>
</evidence>
<dbReference type="Gene3D" id="1.10.1410.40">
    <property type="match status" value="1"/>
</dbReference>
<dbReference type="PANTHER" id="PTHR10656:SF69">
    <property type="entry name" value="MAB-21-LIKE HHH_H2TH-LIKE DOMAIN-CONTAINING PROTEIN"/>
    <property type="match status" value="1"/>
</dbReference>
<dbReference type="Pfam" id="PF20266">
    <property type="entry name" value="Mab-21_C"/>
    <property type="match status" value="1"/>
</dbReference>
<dbReference type="Proteomes" id="UP001634394">
    <property type="component" value="Unassembled WGS sequence"/>
</dbReference>
<dbReference type="EMBL" id="JBJQND010000012">
    <property type="protein sequence ID" value="KAL3859410.1"/>
    <property type="molecule type" value="Genomic_DNA"/>
</dbReference>
<dbReference type="InterPro" id="IPR024810">
    <property type="entry name" value="MAB21L/cGLR"/>
</dbReference>
<comment type="caution">
    <text evidence="2">The sequence shown here is derived from an EMBL/GenBank/DDBJ whole genome shotgun (WGS) entry which is preliminary data.</text>
</comment>
<organism evidence="2 3">
    <name type="scientific">Sinanodonta woodiana</name>
    <name type="common">Chinese pond mussel</name>
    <name type="synonym">Anodonta woodiana</name>
    <dbReference type="NCBI Taxonomy" id="1069815"/>
    <lineage>
        <taxon>Eukaryota</taxon>
        <taxon>Metazoa</taxon>
        <taxon>Spiralia</taxon>
        <taxon>Lophotrochozoa</taxon>
        <taxon>Mollusca</taxon>
        <taxon>Bivalvia</taxon>
        <taxon>Autobranchia</taxon>
        <taxon>Heteroconchia</taxon>
        <taxon>Palaeoheterodonta</taxon>
        <taxon>Unionida</taxon>
        <taxon>Unionoidea</taxon>
        <taxon>Unionidae</taxon>
        <taxon>Unioninae</taxon>
        <taxon>Sinanodonta</taxon>
    </lineage>
</organism>
<sequence length="691" mass="80118">MEVPDYYDVVSVKLMNILDTTELTEAIRWKRIEIFTQIEELLTVIHCDKKVKVHIFGSQAEATTTLGLRSDVDIVSYFIYETALRDLQSWKPGSVAALMIIDDTTPPGYIKLQQVYYDLPVPMYNIQTERLMLDMHGRSCIYNNSRFLKPDRYQEHHGPACTMTDSQCSIITSYDLVPAYRSHSWPYTASEWITRHREHNWPSQETISIIQQSGTLLVPVGHKLSPERILEWRISLSYGEKILVWQFNSTQHKCYSLLKMINKYFIKKRLGENVLTSYHWKTCMFYMIETTPTVLWQPQNLLRCIEMCLMKVRTWVEECNCPNYFIPAENMFLDKVNGPVQRKLANMLHDLLRQKGRYVTMIPYDGIGQKLKIACQSSTTVINDETNGITRSMILGVLMTLANIHVYWFNILRSDFQIISNLFEQISSHPVRQEICTLLQRFCCSNLGSHLASQCMKQKTIDQVGLDLGYEFLLLGSSSDVASGKLKLATFYFLQSNGILAENILQNIEENYTFLVSNTRGEEIKDLIIPRILNENISTPDLVRHYCAFPVPFLPSEMYCTPGALIPEMFRSTGSHQIALNPDEDYWQSWAVVDPKFYLYFLQYQCYHQQNKITHKMVALSNMIWVIRHEQLQYKDTALNLLAFCLKEDGSLVQSYAVLSKSMKLKNHHNAAKWQIARLVNVVLKSLDGRH</sequence>
<evidence type="ECO:0000313" key="2">
    <source>
        <dbReference type="EMBL" id="KAL3859410.1"/>
    </source>
</evidence>
<gene>
    <name evidence="2" type="ORF">ACJMK2_009633</name>
</gene>
<accession>A0ABD3VD48</accession>
<dbReference type="AlphaFoldDB" id="A0ABD3VD48"/>
<keyword evidence="3" id="KW-1185">Reference proteome</keyword>
<protein>
    <recommendedName>
        <fullName evidence="1">Mab-21-like HhH/H2TH-like domain-containing protein</fullName>
    </recommendedName>
</protein>
<reference evidence="2 3" key="1">
    <citation type="submission" date="2024-11" db="EMBL/GenBank/DDBJ databases">
        <title>Chromosome-level genome assembly of the freshwater bivalve Anodonta woodiana.</title>
        <authorList>
            <person name="Chen X."/>
        </authorList>
    </citation>
    <scope>NUCLEOTIDE SEQUENCE [LARGE SCALE GENOMIC DNA]</scope>
    <source>
        <strain evidence="2">MN2024</strain>
        <tissue evidence="2">Gills</tissue>
    </source>
</reference>